<comment type="caution">
    <text evidence="1">The sequence shown here is derived from an EMBL/GenBank/DDBJ whole genome shotgun (WGS) entry which is preliminary data.</text>
</comment>
<dbReference type="Proteomes" id="UP000029665">
    <property type="component" value="Unassembled WGS sequence"/>
</dbReference>
<protein>
    <submittedName>
        <fullName evidence="1">Uncharacterized protein</fullName>
    </submittedName>
</protein>
<reference evidence="1" key="1">
    <citation type="submission" date="2014-01" db="EMBL/GenBank/DDBJ databases">
        <title>The genome of the white-rot fungus Pycnoporus cinnabarinus: a basidiomycete model with a versatile arsenal for lignocellulosic biomass breakdown.</title>
        <authorList>
            <person name="Levasseur A."/>
            <person name="Lomascolo A."/>
            <person name="Ruiz-Duenas F.J."/>
            <person name="Uzan E."/>
            <person name="Piumi F."/>
            <person name="Kues U."/>
            <person name="Ram A.F.J."/>
            <person name="Murat C."/>
            <person name="Haon M."/>
            <person name="Benoit I."/>
            <person name="Arfi Y."/>
            <person name="Chevret D."/>
            <person name="Drula E."/>
            <person name="Kwon M.J."/>
            <person name="Gouret P."/>
            <person name="Lesage-Meessen L."/>
            <person name="Lombard V."/>
            <person name="Mariette J."/>
            <person name="Noirot C."/>
            <person name="Park J."/>
            <person name="Patyshakuliyeva A."/>
            <person name="Wieneger R.A.B."/>
            <person name="Wosten H.A.B."/>
            <person name="Martin F."/>
            <person name="Coutinho P.M."/>
            <person name="de Vries R."/>
            <person name="Martinez A.T."/>
            <person name="Klopp C."/>
            <person name="Pontarotti P."/>
            <person name="Henrissat B."/>
            <person name="Record E."/>
        </authorList>
    </citation>
    <scope>NUCLEOTIDE SEQUENCE [LARGE SCALE GENOMIC DNA]</scope>
    <source>
        <strain evidence="1">BRFM137</strain>
    </source>
</reference>
<keyword evidence="2" id="KW-1185">Reference proteome</keyword>
<dbReference type="OrthoDB" id="2753421at2759"/>
<evidence type="ECO:0000313" key="2">
    <source>
        <dbReference type="Proteomes" id="UP000029665"/>
    </source>
</evidence>
<dbReference type="HOGENOM" id="CLU_1993764_0_0_1"/>
<organism evidence="1 2">
    <name type="scientific">Pycnoporus cinnabarinus</name>
    <name type="common">Cinnabar-red polypore</name>
    <name type="synonym">Trametes cinnabarina</name>
    <dbReference type="NCBI Taxonomy" id="5643"/>
    <lineage>
        <taxon>Eukaryota</taxon>
        <taxon>Fungi</taxon>
        <taxon>Dikarya</taxon>
        <taxon>Basidiomycota</taxon>
        <taxon>Agaricomycotina</taxon>
        <taxon>Agaricomycetes</taxon>
        <taxon>Polyporales</taxon>
        <taxon>Polyporaceae</taxon>
        <taxon>Trametes</taxon>
    </lineage>
</organism>
<proteinExistence type="predicted"/>
<dbReference type="EMBL" id="CCBP010000167">
    <property type="protein sequence ID" value="CDO74398.1"/>
    <property type="molecule type" value="Genomic_DNA"/>
</dbReference>
<accession>A0A060SPP0</accession>
<dbReference type="STRING" id="5643.A0A060SPP0"/>
<dbReference type="AlphaFoldDB" id="A0A060SPP0"/>
<sequence>MATVVHGNSTLTVEQCKLEVTEEVLEEYPRILKHIHLDAVHPTRGAIRSLTALRIDRDAFRGNFFDVLDDESDELPTFATSLFDSFGRLKPELVENDYLKGTGVWGHELDQGLLSTSRMSTCKRR</sequence>
<evidence type="ECO:0000313" key="1">
    <source>
        <dbReference type="EMBL" id="CDO74398.1"/>
    </source>
</evidence>
<gene>
    <name evidence="1" type="ORF">BN946_scf184392.g9</name>
</gene>
<name>A0A060SPP0_PYCCI</name>